<dbReference type="PANTHER" id="PTHR19353:SF88">
    <property type="entry name" value="DELTA(5) FATTY ACID DESATURASE FAT-4"/>
    <property type="match status" value="1"/>
</dbReference>
<feature type="transmembrane region" description="Helical" evidence="8">
    <location>
        <begin position="275"/>
        <end position="295"/>
    </location>
</feature>
<keyword evidence="6" id="KW-0443">Lipid metabolism</keyword>
<evidence type="ECO:0000256" key="2">
    <source>
        <dbReference type="ARBA" id="ARBA00009295"/>
    </source>
</evidence>
<dbReference type="GO" id="GO:0006629">
    <property type="term" value="P:lipid metabolic process"/>
    <property type="evidence" value="ECO:0007669"/>
    <property type="project" value="UniProtKB-KW"/>
</dbReference>
<dbReference type="AlphaFoldDB" id="A0A6C0JH73"/>
<dbReference type="InterPro" id="IPR012171">
    <property type="entry name" value="Fatty_acid_desaturase"/>
</dbReference>
<proteinExistence type="inferred from homology"/>
<evidence type="ECO:0000313" key="10">
    <source>
        <dbReference type="EMBL" id="QHU05125.1"/>
    </source>
</evidence>
<dbReference type="CDD" id="cd03506">
    <property type="entry name" value="Delta6-FADS-like"/>
    <property type="match status" value="1"/>
</dbReference>
<keyword evidence="4 8" id="KW-1133">Transmembrane helix</keyword>
<evidence type="ECO:0000256" key="7">
    <source>
        <dbReference type="ARBA" id="ARBA00023136"/>
    </source>
</evidence>
<evidence type="ECO:0000256" key="1">
    <source>
        <dbReference type="ARBA" id="ARBA00004141"/>
    </source>
</evidence>
<dbReference type="Gene3D" id="3.10.120.10">
    <property type="entry name" value="Cytochrome b5-like heme/steroid binding domain"/>
    <property type="match status" value="1"/>
</dbReference>
<keyword evidence="7 8" id="KW-0472">Membrane</keyword>
<dbReference type="InterPro" id="IPR005804">
    <property type="entry name" value="FA_desaturase_dom"/>
</dbReference>
<dbReference type="SUPFAM" id="SSF55856">
    <property type="entry name" value="Cytochrome b5-like heme/steroid binding domain"/>
    <property type="match status" value="1"/>
</dbReference>
<keyword evidence="3 8" id="KW-0812">Transmembrane</keyword>
<evidence type="ECO:0000256" key="5">
    <source>
        <dbReference type="ARBA" id="ARBA00023002"/>
    </source>
</evidence>
<feature type="transmembrane region" description="Helical" evidence="8">
    <location>
        <begin position="103"/>
        <end position="126"/>
    </location>
</feature>
<feature type="transmembrane region" description="Helical" evidence="8">
    <location>
        <begin position="217"/>
        <end position="238"/>
    </location>
</feature>
<feature type="domain" description="Fatty acid desaturase" evidence="9">
    <location>
        <begin position="120"/>
        <end position="376"/>
    </location>
</feature>
<protein>
    <recommendedName>
        <fullName evidence="9">Fatty acid desaturase domain-containing protein</fullName>
    </recommendedName>
</protein>
<reference evidence="10" key="1">
    <citation type="journal article" date="2020" name="Nature">
        <title>Giant virus diversity and host interactions through global metagenomics.</title>
        <authorList>
            <person name="Schulz F."/>
            <person name="Roux S."/>
            <person name="Paez-Espino D."/>
            <person name="Jungbluth S."/>
            <person name="Walsh D.A."/>
            <person name="Denef V.J."/>
            <person name="McMahon K.D."/>
            <person name="Konstantinidis K.T."/>
            <person name="Eloe-Fadrosh E.A."/>
            <person name="Kyrpides N.C."/>
            <person name="Woyke T."/>
        </authorList>
    </citation>
    <scope>NUCLEOTIDE SEQUENCE</scope>
    <source>
        <strain evidence="10">GVMAG-M-3300027708-5</strain>
    </source>
</reference>
<dbReference type="InterPro" id="IPR036400">
    <property type="entry name" value="Cyt_B5-like_heme/steroid_sf"/>
</dbReference>
<dbReference type="PIRSF" id="PIRSF015921">
    <property type="entry name" value="FA_sphinglp_des"/>
    <property type="match status" value="1"/>
</dbReference>
<keyword evidence="5" id="KW-0560">Oxidoreductase</keyword>
<sequence>MEKSIIIGDFKYDITNFKHPGGGVIHYFNDGQDATMTFDEFHYRSKKAKQILKTLPCERVILNKNDADKEMLEDFVEFRKSLEMRGYFRPSYLHVYYRLFEIFAIYLVAAVSIKYNIVASVFLFGLCSGRTGWLQHEGGHNSLTTNIKIDKEIQSFFIGFFMFGDGSMWNNMHNKHHATPQKIGHDIDLDTAPLVAFYDSSSENNQMSQMKKLWLKYQAYTFLPLTSGLLVMPFWSFYLHPKKVFRDKNIKQALYILAGHVVRICLFLKIMPMSLFNACLYHFMAIWISGIYLFGHFSLSHTFTPTIDKNENPNWVRYAIEHTVDISPNNRFVGWFMGYLNNQVIHHLFPSMPQVYGREVSRELLLFCKKWDIKYNIISYFQAWDYMLKNLNSVGELMST</sequence>
<evidence type="ECO:0000256" key="6">
    <source>
        <dbReference type="ARBA" id="ARBA00023098"/>
    </source>
</evidence>
<comment type="subcellular location">
    <subcellularLocation>
        <location evidence="1">Membrane</location>
        <topology evidence="1">Multi-pass membrane protein</topology>
    </subcellularLocation>
</comment>
<evidence type="ECO:0000259" key="9">
    <source>
        <dbReference type="Pfam" id="PF00487"/>
    </source>
</evidence>
<dbReference type="Pfam" id="PF00487">
    <property type="entry name" value="FA_desaturase"/>
    <property type="match status" value="1"/>
</dbReference>
<evidence type="ECO:0000256" key="8">
    <source>
        <dbReference type="SAM" id="Phobius"/>
    </source>
</evidence>
<dbReference type="GO" id="GO:0016020">
    <property type="term" value="C:membrane"/>
    <property type="evidence" value="ECO:0007669"/>
    <property type="project" value="UniProtKB-SubCell"/>
</dbReference>
<accession>A0A6C0JH73</accession>
<dbReference type="GO" id="GO:0016717">
    <property type="term" value="F:oxidoreductase activity, acting on paired donors, with oxidation of a pair of donors resulting in the reduction of molecular oxygen to two molecules of water"/>
    <property type="evidence" value="ECO:0007669"/>
    <property type="project" value="TreeGrafter"/>
</dbReference>
<evidence type="ECO:0000256" key="3">
    <source>
        <dbReference type="ARBA" id="ARBA00022692"/>
    </source>
</evidence>
<name>A0A6C0JH73_9ZZZZ</name>
<organism evidence="10">
    <name type="scientific">viral metagenome</name>
    <dbReference type="NCBI Taxonomy" id="1070528"/>
    <lineage>
        <taxon>unclassified sequences</taxon>
        <taxon>metagenomes</taxon>
        <taxon>organismal metagenomes</taxon>
    </lineage>
</organism>
<dbReference type="EMBL" id="MN740407">
    <property type="protein sequence ID" value="QHU05125.1"/>
    <property type="molecule type" value="Genomic_DNA"/>
</dbReference>
<evidence type="ECO:0000256" key="4">
    <source>
        <dbReference type="ARBA" id="ARBA00022989"/>
    </source>
</evidence>
<dbReference type="PANTHER" id="PTHR19353">
    <property type="entry name" value="FATTY ACID DESATURASE 2"/>
    <property type="match status" value="1"/>
</dbReference>
<comment type="similarity">
    <text evidence="2">Belongs to the fatty acid desaturase type 1 family.</text>
</comment>